<keyword evidence="5" id="KW-1185">Reference proteome</keyword>
<dbReference type="PANTHER" id="PTHR15854:SF4">
    <property type="entry name" value="PEROXYNITRITE ISOMERASE THAP4"/>
    <property type="match status" value="1"/>
</dbReference>
<reference evidence="4" key="3">
    <citation type="submission" date="2016-03" db="UniProtKB">
        <authorList>
            <consortium name="EnsemblProtists"/>
        </authorList>
    </citation>
    <scope>IDENTIFICATION</scope>
</reference>
<dbReference type="KEGG" id="gtt:GUITHDRAFT_101100"/>
<dbReference type="Gene3D" id="2.40.128.20">
    <property type="match status" value="1"/>
</dbReference>
<dbReference type="EnsemblProtists" id="EKX53398">
    <property type="protein sequence ID" value="EKX53398"/>
    <property type="gene ID" value="GUITHDRAFT_101100"/>
</dbReference>
<sequence length="167" mass="18136">MADNSLNPKLTPLKWILGSWKGDGEGGYPGSKDKDPLHFLYTEMLTFSAPNSAKPVIAYDQKTISRDGTKKMHAECGFYRVTGDDGQIEANIAQSTGIAEVQKGSVKDDGKTLLLESTVVANAEKVKAIHRSLKYDAANDQLVILTSMEASGHPMTQHLSTVLKRVS</sequence>
<dbReference type="OrthoDB" id="58529at2759"/>
<feature type="domain" description="THAP4-like heme-binding" evidence="2">
    <location>
        <begin position="10"/>
        <end position="165"/>
    </location>
</feature>
<evidence type="ECO:0000259" key="2">
    <source>
        <dbReference type="Pfam" id="PF08768"/>
    </source>
</evidence>
<evidence type="ECO:0000313" key="3">
    <source>
        <dbReference type="EMBL" id="EKX53398.1"/>
    </source>
</evidence>
<reference evidence="5" key="2">
    <citation type="submission" date="2012-11" db="EMBL/GenBank/DDBJ databases">
        <authorList>
            <person name="Kuo A."/>
            <person name="Curtis B.A."/>
            <person name="Tanifuji G."/>
            <person name="Burki F."/>
            <person name="Gruber A."/>
            <person name="Irimia M."/>
            <person name="Maruyama S."/>
            <person name="Arias M.C."/>
            <person name="Ball S.G."/>
            <person name="Gile G.H."/>
            <person name="Hirakawa Y."/>
            <person name="Hopkins J.F."/>
            <person name="Rensing S.A."/>
            <person name="Schmutz J."/>
            <person name="Symeonidi A."/>
            <person name="Elias M."/>
            <person name="Eveleigh R.J."/>
            <person name="Herman E.K."/>
            <person name="Klute M.J."/>
            <person name="Nakayama T."/>
            <person name="Obornik M."/>
            <person name="Reyes-Prieto A."/>
            <person name="Armbrust E.V."/>
            <person name="Aves S.J."/>
            <person name="Beiko R.G."/>
            <person name="Coutinho P."/>
            <person name="Dacks J.B."/>
            <person name="Durnford D.G."/>
            <person name="Fast N.M."/>
            <person name="Green B.R."/>
            <person name="Grisdale C."/>
            <person name="Hempe F."/>
            <person name="Henrissat B."/>
            <person name="Hoppner M.P."/>
            <person name="Ishida K.-I."/>
            <person name="Kim E."/>
            <person name="Koreny L."/>
            <person name="Kroth P.G."/>
            <person name="Liu Y."/>
            <person name="Malik S.-B."/>
            <person name="Maier U.G."/>
            <person name="McRose D."/>
            <person name="Mock T."/>
            <person name="Neilson J.A."/>
            <person name="Onodera N.T."/>
            <person name="Poole A.M."/>
            <person name="Pritham E.J."/>
            <person name="Richards T.A."/>
            <person name="Rocap G."/>
            <person name="Roy S.W."/>
            <person name="Sarai C."/>
            <person name="Schaack S."/>
            <person name="Shirato S."/>
            <person name="Slamovits C.H."/>
            <person name="Spencer D.F."/>
            <person name="Suzuki S."/>
            <person name="Worden A.Z."/>
            <person name="Zauner S."/>
            <person name="Barry K."/>
            <person name="Bell C."/>
            <person name="Bharti A.K."/>
            <person name="Crow J.A."/>
            <person name="Grimwood J."/>
            <person name="Kramer R."/>
            <person name="Lindquist E."/>
            <person name="Lucas S."/>
            <person name="Salamov A."/>
            <person name="McFadden G.I."/>
            <person name="Lane C.E."/>
            <person name="Keeling P.J."/>
            <person name="Gray M.W."/>
            <person name="Grigoriev I.V."/>
            <person name="Archibald J.M."/>
        </authorList>
    </citation>
    <scope>NUCLEOTIDE SEQUENCE</scope>
    <source>
        <strain evidence="5">CCMP2712</strain>
    </source>
</reference>
<dbReference type="CDD" id="cd07828">
    <property type="entry name" value="lipocalin_heme-bd-THAP4-like"/>
    <property type="match status" value="1"/>
</dbReference>
<dbReference type="GeneID" id="17309951"/>
<protein>
    <recommendedName>
        <fullName evidence="2">THAP4-like heme-binding domain-containing protein</fullName>
    </recommendedName>
</protein>
<evidence type="ECO:0000313" key="4">
    <source>
        <dbReference type="EnsemblProtists" id="EKX53398"/>
    </source>
</evidence>
<comment type="catalytic activity">
    <reaction evidence="1">
        <text>peroxynitrite = nitrate</text>
        <dbReference type="Rhea" id="RHEA:63116"/>
        <dbReference type="ChEBI" id="CHEBI:17632"/>
        <dbReference type="ChEBI" id="CHEBI:25941"/>
    </reaction>
    <physiologicalReaction direction="left-to-right" evidence="1">
        <dbReference type="Rhea" id="RHEA:63117"/>
    </physiologicalReaction>
</comment>
<reference evidence="3 5" key="1">
    <citation type="journal article" date="2012" name="Nature">
        <title>Algal genomes reveal evolutionary mosaicism and the fate of nucleomorphs.</title>
        <authorList>
            <consortium name="DOE Joint Genome Institute"/>
            <person name="Curtis B.A."/>
            <person name="Tanifuji G."/>
            <person name="Burki F."/>
            <person name="Gruber A."/>
            <person name="Irimia M."/>
            <person name="Maruyama S."/>
            <person name="Arias M.C."/>
            <person name="Ball S.G."/>
            <person name="Gile G.H."/>
            <person name="Hirakawa Y."/>
            <person name="Hopkins J.F."/>
            <person name="Kuo A."/>
            <person name="Rensing S.A."/>
            <person name="Schmutz J."/>
            <person name="Symeonidi A."/>
            <person name="Elias M."/>
            <person name="Eveleigh R.J."/>
            <person name="Herman E.K."/>
            <person name="Klute M.J."/>
            <person name="Nakayama T."/>
            <person name="Obornik M."/>
            <person name="Reyes-Prieto A."/>
            <person name="Armbrust E.V."/>
            <person name="Aves S.J."/>
            <person name="Beiko R.G."/>
            <person name="Coutinho P."/>
            <person name="Dacks J.B."/>
            <person name="Durnford D.G."/>
            <person name="Fast N.M."/>
            <person name="Green B.R."/>
            <person name="Grisdale C.J."/>
            <person name="Hempel F."/>
            <person name="Henrissat B."/>
            <person name="Hoppner M.P."/>
            <person name="Ishida K."/>
            <person name="Kim E."/>
            <person name="Koreny L."/>
            <person name="Kroth P.G."/>
            <person name="Liu Y."/>
            <person name="Malik S.B."/>
            <person name="Maier U.G."/>
            <person name="McRose D."/>
            <person name="Mock T."/>
            <person name="Neilson J.A."/>
            <person name="Onodera N.T."/>
            <person name="Poole A.M."/>
            <person name="Pritham E.J."/>
            <person name="Richards T.A."/>
            <person name="Rocap G."/>
            <person name="Roy S.W."/>
            <person name="Sarai C."/>
            <person name="Schaack S."/>
            <person name="Shirato S."/>
            <person name="Slamovits C.H."/>
            <person name="Spencer D.F."/>
            <person name="Suzuki S."/>
            <person name="Worden A.Z."/>
            <person name="Zauner S."/>
            <person name="Barry K."/>
            <person name="Bell C."/>
            <person name="Bharti A.K."/>
            <person name="Crow J.A."/>
            <person name="Grimwood J."/>
            <person name="Kramer R."/>
            <person name="Lindquist E."/>
            <person name="Lucas S."/>
            <person name="Salamov A."/>
            <person name="McFadden G.I."/>
            <person name="Lane C.E."/>
            <person name="Keeling P.J."/>
            <person name="Gray M.W."/>
            <person name="Grigoriev I.V."/>
            <person name="Archibald J.M."/>
        </authorList>
    </citation>
    <scope>NUCLEOTIDE SEQUENCE</scope>
    <source>
        <strain evidence="3 5">CCMP2712</strain>
    </source>
</reference>
<accession>L1JZ72</accession>
<dbReference type="eggNOG" id="KOG3371">
    <property type="taxonomic scope" value="Eukaryota"/>
</dbReference>
<dbReference type="InterPro" id="IPR045165">
    <property type="entry name" value="Nitrobindin"/>
</dbReference>
<dbReference type="RefSeq" id="XP_005840378.1">
    <property type="nucleotide sequence ID" value="XM_005840321.1"/>
</dbReference>
<dbReference type="InterPro" id="IPR014878">
    <property type="entry name" value="THAP4-like_heme-bd"/>
</dbReference>
<dbReference type="Pfam" id="PF08768">
    <property type="entry name" value="THAP4_heme-bd"/>
    <property type="match status" value="1"/>
</dbReference>
<dbReference type="EMBL" id="JH992970">
    <property type="protein sequence ID" value="EKX53398.1"/>
    <property type="molecule type" value="Genomic_DNA"/>
</dbReference>
<evidence type="ECO:0000256" key="1">
    <source>
        <dbReference type="ARBA" id="ARBA00036993"/>
    </source>
</evidence>
<gene>
    <name evidence="3" type="ORF">GUITHDRAFT_101100</name>
</gene>
<dbReference type="AlphaFoldDB" id="L1JZ72"/>
<dbReference type="Proteomes" id="UP000011087">
    <property type="component" value="Unassembled WGS sequence"/>
</dbReference>
<dbReference type="InterPro" id="IPR012674">
    <property type="entry name" value="Calycin"/>
</dbReference>
<name>L1JZ72_GUITC</name>
<dbReference type="OMA" id="YPYEESH"/>
<dbReference type="HOGENOM" id="CLU_085483_1_1_1"/>
<organism evidence="3">
    <name type="scientific">Guillardia theta (strain CCMP2712)</name>
    <name type="common">Cryptophyte</name>
    <dbReference type="NCBI Taxonomy" id="905079"/>
    <lineage>
        <taxon>Eukaryota</taxon>
        <taxon>Cryptophyceae</taxon>
        <taxon>Pyrenomonadales</taxon>
        <taxon>Geminigeraceae</taxon>
        <taxon>Guillardia</taxon>
    </lineage>
</organism>
<dbReference type="PaxDb" id="55529-EKX53398"/>
<evidence type="ECO:0000313" key="5">
    <source>
        <dbReference type="Proteomes" id="UP000011087"/>
    </source>
</evidence>
<dbReference type="PANTHER" id="PTHR15854">
    <property type="entry name" value="THAP4 PROTEIN"/>
    <property type="match status" value="1"/>
</dbReference>
<dbReference type="SUPFAM" id="SSF50814">
    <property type="entry name" value="Lipocalins"/>
    <property type="match status" value="1"/>
</dbReference>
<proteinExistence type="predicted"/>